<proteinExistence type="predicted"/>
<dbReference type="SUPFAM" id="SSF46689">
    <property type="entry name" value="Homeodomain-like"/>
    <property type="match status" value="1"/>
</dbReference>
<accession>A0ABS1BXJ5</accession>
<keyword evidence="3" id="KW-0804">Transcription</keyword>
<dbReference type="Gene3D" id="1.10.10.60">
    <property type="entry name" value="Homeodomain-like"/>
    <property type="match status" value="1"/>
</dbReference>
<dbReference type="InterPro" id="IPR018060">
    <property type="entry name" value="HTH_AraC"/>
</dbReference>
<dbReference type="SMART" id="SM00342">
    <property type="entry name" value="HTH_ARAC"/>
    <property type="match status" value="1"/>
</dbReference>
<dbReference type="PANTHER" id="PTHR43280:SF2">
    <property type="entry name" value="HTH-TYPE TRANSCRIPTIONAL REGULATOR EXSA"/>
    <property type="match status" value="1"/>
</dbReference>
<dbReference type="Pfam" id="PF12833">
    <property type="entry name" value="HTH_18"/>
    <property type="match status" value="1"/>
</dbReference>
<dbReference type="Proteomes" id="UP000644147">
    <property type="component" value="Unassembled WGS sequence"/>
</dbReference>
<keyword evidence="1" id="KW-0805">Transcription regulation</keyword>
<keyword evidence="6" id="KW-1185">Reference proteome</keyword>
<comment type="caution">
    <text evidence="5">The sequence shown here is derived from an EMBL/GenBank/DDBJ whole genome shotgun (WGS) entry which is preliminary data.</text>
</comment>
<reference evidence="5 6" key="1">
    <citation type="submission" date="2020-12" db="EMBL/GenBank/DDBJ databases">
        <title>Bacterial novel species Adhaeribacter sp. BT258 isolated from soil.</title>
        <authorList>
            <person name="Jung H.-Y."/>
        </authorList>
    </citation>
    <scope>NUCLEOTIDE SEQUENCE [LARGE SCALE GENOMIC DNA]</scope>
    <source>
        <strain evidence="5 6">BT258</strain>
    </source>
</reference>
<gene>
    <name evidence="5" type="ORF">I5M27_02620</name>
</gene>
<sequence>METQQNSKPMLYIKHMVCPRCIYLIRTELERLNIAVKEIQLGTVEFMQPLMEDEFSAVKTALEKFGFEIIQDQKSRIVEQIKTLVIDLIRYSKEPISIKYSEFLARETGKDYSMLSNLFSGSENITIEKYIILQKIEYVKELLTYDELSLSQIAAKLSYSDLGYLSRQFKEITGKTPTEYKKQRFNDRKPLNDINPD</sequence>
<dbReference type="PANTHER" id="PTHR43280">
    <property type="entry name" value="ARAC-FAMILY TRANSCRIPTIONAL REGULATOR"/>
    <property type="match status" value="1"/>
</dbReference>
<evidence type="ECO:0000313" key="5">
    <source>
        <dbReference type="EMBL" id="MBK0401860.1"/>
    </source>
</evidence>
<evidence type="ECO:0000313" key="6">
    <source>
        <dbReference type="Proteomes" id="UP000644147"/>
    </source>
</evidence>
<evidence type="ECO:0000256" key="1">
    <source>
        <dbReference type="ARBA" id="ARBA00023015"/>
    </source>
</evidence>
<keyword evidence="2" id="KW-0238">DNA-binding</keyword>
<evidence type="ECO:0000256" key="2">
    <source>
        <dbReference type="ARBA" id="ARBA00023125"/>
    </source>
</evidence>
<protein>
    <submittedName>
        <fullName evidence="5">Helix-turn-helix transcriptional regulator</fullName>
    </submittedName>
</protein>
<name>A0ABS1BXJ5_9BACT</name>
<organism evidence="5 6">
    <name type="scientific">Adhaeribacter terrigena</name>
    <dbReference type="NCBI Taxonomy" id="2793070"/>
    <lineage>
        <taxon>Bacteria</taxon>
        <taxon>Pseudomonadati</taxon>
        <taxon>Bacteroidota</taxon>
        <taxon>Cytophagia</taxon>
        <taxon>Cytophagales</taxon>
        <taxon>Hymenobacteraceae</taxon>
        <taxon>Adhaeribacter</taxon>
    </lineage>
</organism>
<dbReference type="PROSITE" id="PS01124">
    <property type="entry name" value="HTH_ARAC_FAMILY_2"/>
    <property type="match status" value="1"/>
</dbReference>
<feature type="domain" description="HTH araC/xylS-type" evidence="4">
    <location>
        <begin position="104"/>
        <end position="183"/>
    </location>
</feature>
<dbReference type="InterPro" id="IPR009057">
    <property type="entry name" value="Homeodomain-like_sf"/>
</dbReference>
<evidence type="ECO:0000259" key="4">
    <source>
        <dbReference type="PROSITE" id="PS01124"/>
    </source>
</evidence>
<dbReference type="EMBL" id="JAEHFX010000001">
    <property type="protein sequence ID" value="MBK0401860.1"/>
    <property type="molecule type" value="Genomic_DNA"/>
</dbReference>
<evidence type="ECO:0000256" key="3">
    <source>
        <dbReference type="ARBA" id="ARBA00023163"/>
    </source>
</evidence>